<evidence type="ECO:0000313" key="8">
    <source>
        <dbReference type="Proteomes" id="UP000184315"/>
    </source>
</evidence>
<dbReference type="STRING" id="671072.PL9214720095"/>
<comment type="subcellular location">
    <subcellularLocation>
        <location evidence="1">Membrane</location>
        <topology evidence="1">Multi-pass membrane protein</topology>
    </subcellularLocation>
</comment>
<reference evidence="8" key="1">
    <citation type="submission" date="2015-10" db="EMBL/GenBank/DDBJ databases">
        <authorList>
            <person name="Regsiter A."/>
            <person name="william w."/>
        </authorList>
    </citation>
    <scope>NUCLEOTIDE SEQUENCE [LARGE SCALE GENOMIC DNA]</scope>
</reference>
<keyword evidence="8" id="KW-1185">Reference proteome</keyword>
<feature type="transmembrane region" description="Helical" evidence="6">
    <location>
        <begin position="21"/>
        <end position="39"/>
    </location>
</feature>
<sequence>MDNLPPDSQDNALWNRISTNSLVRFLLFFASGWALILIFDYFENIFFTFVLAAILAFLLNYPVRYLERYLGRGLALGIVIFLSLFLVVATGLALGTMFFNQFQQLLSLVVENLTSADNPFDRLQAFLTHRKININIAPIETEFNKSLGSMVSILVGTFSSLPNALLSFIIIFVIAFFMLVDGERLWFLLLKLIPYPHRSQFSAALQKSFLGFFRGQLLLSFFLGIASFLVYSTLKIPFSLSLAIIVSFFDFIPGIGATLGILMISLIVLIQSGWFLTAQVLVVSIILQQIQDNFIAPRIMQSAVNINPVVLFFALLVGAKIAGILGVFLSVPIAGVIVNLLDIEEMQSKEGSKDSLETKA</sequence>
<feature type="transmembrane region" description="Helical" evidence="6">
    <location>
        <begin position="211"/>
        <end position="234"/>
    </location>
</feature>
<dbReference type="InterPro" id="IPR002549">
    <property type="entry name" value="AI-2E-like"/>
</dbReference>
<dbReference type="RefSeq" id="WP_072722734.1">
    <property type="nucleotide sequence ID" value="NZ_LN889817.1"/>
</dbReference>
<protein>
    <recommendedName>
        <fullName evidence="9">Permease</fullName>
    </recommendedName>
</protein>
<feature type="transmembrane region" description="Helical" evidence="6">
    <location>
        <begin position="164"/>
        <end position="190"/>
    </location>
</feature>
<dbReference type="PANTHER" id="PTHR21716">
    <property type="entry name" value="TRANSMEMBRANE PROTEIN"/>
    <property type="match status" value="1"/>
</dbReference>
<feature type="transmembrane region" description="Helical" evidence="6">
    <location>
        <begin position="240"/>
        <end position="266"/>
    </location>
</feature>
<evidence type="ECO:0000313" key="7">
    <source>
        <dbReference type="EMBL" id="CUR35825.1"/>
    </source>
</evidence>
<dbReference type="AlphaFoldDB" id="A0A1J1LVU4"/>
<organism evidence="7 8">
    <name type="scientific">Planktothrix tepida PCC 9214</name>
    <dbReference type="NCBI Taxonomy" id="671072"/>
    <lineage>
        <taxon>Bacteria</taxon>
        <taxon>Bacillati</taxon>
        <taxon>Cyanobacteriota</taxon>
        <taxon>Cyanophyceae</taxon>
        <taxon>Oscillatoriophycideae</taxon>
        <taxon>Oscillatoriales</taxon>
        <taxon>Microcoleaceae</taxon>
        <taxon>Planktothrix</taxon>
    </lineage>
</organism>
<evidence type="ECO:0000256" key="4">
    <source>
        <dbReference type="ARBA" id="ARBA00022989"/>
    </source>
</evidence>
<keyword evidence="5 6" id="KW-0472">Membrane</keyword>
<feature type="transmembrane region" description="Helical" evidence="6">
    <location>
        <begin position="310"/>
        <end position="341"/>
    </location>
</feature>
<evidence type="ECO:0008006" key="9">
    <source>
        <dbReference type="Google" id="ProtNLM"/>
    </source>
</evidence>
<evidence type="ECO:0000256" key="6">
    <source>
        <dbReference type="SAM" id="Phobius"/>
    </source>
</evidence>
<evidence type="ECO:0000256" key="2">
    <source>
        <dbReference type="ARBA" id="ARBA00009773"/>
    </source>
</evidence>
<dbReference type="GO" id="GO:0016020">
    <property type="term" value="C:membrane"/>
    <property type="evidence" value="ECO:0007669"/>
    <property type="project" value="UniProtKB-SubCell"/>
</dbReference>
<dbReference type="Pfam" id="PF01594">
    <property type="entry name" value="AI-2E_transport"/>
    <property type="match status" value="1"/>
</dbReference>
<keyword evidence="3 6" id="KW-0812">Transmembrane</keyword>
<proteinExistence type="inferred from homology"/>
<name>A0A1J1LVU4_9CYAN</name>
<dbReference type="Proteomes" id="UP000184315">
    <property type="component" value="Unassembled WGS sequence"/>
</dbReference>
<dbReference type="PANTHER" id="PTHR21716:SF66">
    <property type="entry name" value="TRANSPORT PROTEIN SLL0063-RELATED"/>
    <property type="match status" value="1"/>
</dbReference>
<feature type="transmembrane region" description="Helical" evidence="6">
    <location>
        <begin position="75"/>
        <end position="99"/>
    </location>
</feature>
<dbReference type="EMBL" id="CZDF01000180">
    <property type="protein sequence ID" value="CUR35825.1"/>
    <property type="molecule type" value="Genomic_DNA"/>
</dbReference>
<accession>A0A1J1LVU4</accession>
<feature type="transmembrane region" description="Helical" evidence="6">
    <location>
        <begin position="273"/>
        <end position="290"/>
    </location>
</feature>
<comment type="similarity">
    <text evidence="2">Belongs to the autoinducer-2 exporter (AI-2E) (TC 2.A.86) family.</text>
</comment>
<gene>
    <name evidence="7" type="ORF">PL9214720095</name>
</gene>
<feature type="transmembrane region" description="Helical" evidence="6">
    <location>
        <begin position="45"/>
        <end position="63"/>
    </location>
</feature>
<evidence type="ECO:0000256" key="5">
    <source>
        <dbReference type="ARBA" id="ARBA00023136"/>
    </source>
</evidence>
<dbReference type="GO" id="GO:0055085">
    <property type="term" value="P:transmembrane transport"/>
    <property type="evidence" value="ECO:0007669"/>
    <property type="project" value="TreeGrafter"/>
</dbReference>
<evidence type="ECO:0000256" key="1">
    <source>
        <dbReference type="ARBA" id="ARBA00004141"/>
    </source>
</evidence>
<dbReference type="OrthoDB" id="464097at2"/>
<keyword evidence="4 6" id="KW-1133">Transmembrane helix</keyword>
<evidence type="ECO:0000256" key="3">
    <source>
        <dbReference type="ARBA" id="ARBA00022692"/>
    </source>
</evidence>